<reference evidence="7" key="1">
    <citation type="submission" date="2021-03" db="EMBL/GenBank/DDBJ databases">
        <title>Complete Genome of Pseudoalteromonas xiamenensis STKMTI.2, a new potential marine bacterium producing anti-Vibrio compounds.</title>
        <authorList>
            <person name="Handayani D.P."/>
            <person name="Isnansetyo A."/>
            <person name="Istiqomah I."/>
            <person name="Jumina J."/>
        </authorList>
    </citation>
    <scope>NUCLEOTIDE SEQUENCE</scope>
    <source>
        <strain evidence="7">STKMTI.2</strain>
        <plasmid evidence="7">unnamed5</plasmid>
    </source>
</reference>
<evidence type="ECO:0000313" key="7">
    <source>
        <dbReference type="EMBL" id="QTH73428.1"/>
    </source>
</evidence>
<dbReference type="KEGG" id="pxi:J5O05_18170"/>
<feature type="transmembrane region" description="Helical" evidence="5">
    <location>
        <begin position="262"/>
        <end position="283"/>
    </location>
</feature>
<dbReference type="Gene3D" id="1.10.3730.20">
    <property type="match status" value="1"/>
</dbReference>
<feature type="transmembrane region" description="Helical" evidence="5">
    <location>
        <begin position="90"/>
        <end position="111"/>
    </location>
</feature>
<feature type="transmembrane region" description="Helical" evidence="5">
    <location>
        <begin position="31"/>
        <end position="52"/>
    </location>
</feature>
<dbReference type="EMBL" id="CP072135">
    <property type="protein sequence ID" value="QTH73428.1"/>
    <property type="molecule type" value="Genomic_DNA"/>
</dbReference>
<evidence type="ECO:0000256" key="1">
    <source>
        <dbReference type="ARBA" id="ARBA00004141"/>
    </source>
</evidence>
<name>A0A975DKI8_9GAMM</name>
<dbReference type="InterPro" id="IPR000620">
    <property type="entry name" value="EamA_dom"/>
</dbReference>
<sequence>MLGFIILVLLGAIWGGSFLFMRIAVPSLGPAYLIELRVLFAALTLTIIALITRRAINHKGLTKHYLILGLFNSALPFLLFAYAAQYVSASVLSVLNSTAPFWGVIVASVWLKQDISARTLLGCLCGLLGVAALVDLQSMPSFSELLPILAALGATLSYGIASNYTKIAPKVGAFDNAHGNLWASTFLVIPVLFVQPIPTATEANTVLWAVIALGVICTGVAYILYFKLIDLMGAAQALTVTFLIPLFGIMWGHMFLNEPIGPNTLIGAVLVIMGVMLVTGVKVQQFLPWRQRVS</sequence>
<comment type="subcellular location">
    <subcellularLocation>
        <location evidence="1">Membrane</location>
        <topology evidence="1">Multi-pass membrane protein</topology>
    </subcellularLocation>
</comment>
<feature type="domain" description="EamA" evidence="6">
    <location>
        <begin position="147"/>
        <end position="279"/>
    </location>
</feature>
<geneLocation type="plasmid" evidence="7 8">
    <name>unnamed5</name>
</geneLocation>
<proteinExistence type="predicted"/>
<keyword evidence="3 5" id="KW-1133">Transmembrane helix</keyword>
<evidence type="ECO:0000256" key="5">
    <source>
        <dbReference type="SAM" id="Phobius"/>
    </source>
</evidence>
<feature type="transmembrane region" description="Helical" evidence="5">
    <location>
        <begin position="206"/>
        <end position="225"/>
    </location>
</feature>
<evidence type="ECO:0000256" key="3">
    <source>
        <dbReference type="ARBA" id="ARBA00022989"/>
    </source>
</evidence>
<dbReference type="RefSeq" id="WP_208845040.1">
    <property type="nucleotide sequence ID" value="NZ_CP072135.1"/>
</dbReference>
<dbReference type="SUPFAM" id="SSF103481">
    <property type="entry name" value="Multidrug resistance efflux transporter EmrE"/>
    <property type="match status" value="2"/>
</dbReference>
<accession>A0A975DKI8</accession>
<feature type="domain" description="EamA" evidence="6">
    <location>
        <begin position="2"/>
        <end position="133"/>
    </location>
</feature>
<evidence type="ECO:0000256" key="4">
    <source>
        <dbReference type="ARBA" id="ARBA00023136"/>
    </source>
</evidence>
<evidence type="ECO:0000256" key="2">
    <source>
        <dbReference type="ARBA" id="ARBA00022692"/>
    </source>
</evidence>
<organism evidence="7 8">
    <name type="scientific">Pseudoalteromonas xiamenensis</name>
    <dbReference type="NCBI Taxonomy" id="882626"/>
    <lineage>
        <taxon>Bacteria</taxon>
        <taxon>Pseudomonadati</taxon>
        <taxon>Pseudomonadota</taxon>
        <taxon>Gammaproteobacteria</taxon>
        <taxon>Alteromonadales</taxon>
        <taxon>Pseudoalteromonadaceae</taxon>
        <taxon>Pseudoalteromonas</taxon>
    </lineage>
</organism>
<feature type="transmembrane region" description="Helical" evidence="5">
    <location>
        <begin position="237"/>
        <end position="256"/>
    </location>
</feature>
<dbReference type="PANTHER" id="PTHR32322:SF9">
    <property type="entry name" value="AMINO-ACID METABOLITE EFFLUX PUMP-RELATED"/>
    <property type="match status" value="1"/>
</dbReference>
<dbReference type="InterPro" id="IPR037185">
    <property type="entry name" value="EmrE-like"/>
</dbReference>
<gene>
    <name evidence="7" type="ORF">J5O05_18170</name>
</gene>
<evidence type="ECO:0000313" key="8">
    <source>
        <dbReference type="Proteomes" id="UP000664904"/>
    </source>
</evidence>
<feature type="transmembrane region" description="Helical" evidence="5">
    <location>
        <begin position="64"/>
        <end position="84"/>
    </location>
</feature>
<evidence type="ECO:0000259" key="6">
    <source>
        <dbReference type="Pfam" id="PF00892"/>
    </source>
</evidence>
<feature type="transmembrane region" description="Helical" evidence="5">
    <location>
        <begin position="120"/>
        <end position="139"/>
    </location>
</feature>
<keyword evidence="8" id="KW-1185">Reference proteome</keyword>
<dbReference type="PANTHER" id="PTHR32322">
    <property type="entry name" value="INNER MEMBRANE TRANSPORTER"/>
    <property type="match status" value="1"/>
</dbReference>
<dbReference type="InterPro" id="IPR050638">
    <property type="entry name" value="AA-Vitamin_Transporters"/>
</dbReference>
<dbReference type="AlphaFoldDB" id="A0A975DKI8"/>
<keyword evidence="7" id="KW-0614">Plasmid</keyword>
<feature type="transmembrane region" description="Helical" evidence="5">
    <location>
        <begin position="177"/>
        <end position="194"/>
    </location>
</feature>
<dbReference type="Proteomes" id="UP000664904">
    <property type="component" value="Plasmid unnamed5"/>
</dbReference>
<feature type="transmembrane region" description="Helical" evidence="5">
    <location>
        <begin position="145"/>
        <end position="165"/>
    </location>
</feature>
<protein>
    <submittedName>
        <fullName evidence="7">DMT family transporter</fullName>
    </submittedName>
</protein>
<dbReference type="GO" id="GO:0016020">
    <property type="term" value="C:membrane"/>
    <property type="evidence" value="ECO:0007669"/>
    <property type="project" value="UniProtKB-SubCell"/>
</dbReference>
<keyword evidence="4 5" id="KW-0472">Membrane</keyword>
<dbReference type="Pfam" id="PF00892">
    <property type="entry name" value="EamA"/>
    <property type="match status" value="2"/>
</dbReference>
<keyword evidence="2 5" id="KW-0812">Transmembrane</keyword>